<evidence type="ECO:0000256" key="5">
    <source>
        <dbReference type="ARBA" id="ARBA00022683"/>
    </source>
</evidence>
<dbReference type="EMBL" id="UASN01000006">
    <property type="protein sequence ID" value="SPX52875.1"/>
    <property type="molecule type" value="Genomic_DNA"/>
</dbReference>
<sequence>MYGLPAAAIAIWHSAKPENRAKVGGIMISAALTSFLTGITEPIEFSFMFVAPILYVIHAILAGLAFPICILLGMRDGTSFSHGLIDFIVLSGNSSKLWLFPIVGICYAIVYYVIFRVLIKALDLKTPGREDTTEESKAGATSEMAPALVGRFRR</sequence>
<feature type="transmembrane region" description="Helical" evidence="9">
    <location>
        <begin position="47"/>
        <end position="74"/>
    </location>
</feature>
<dbReference type="GO" id="GO:0090564">
    <property type="term" value="F:protein-phosphocysteine-glucose phosphotransferase system transporter activity"/>
    <property type="evidence" value="ECO:0007669"/>
    <property type="project" value="TreeGrafter"/>
</dbReference>
<keyword evidence="3" id="KW-1003">Cell membrane</keyword>
<keyword evidence="8 9" id="KW-0472">Membrane</keyword>
<organism evidence="11 12">
    <name type="scientific">Klebsiella pneumoniae</name>
    <dbReference type="NCBI Taxonomy" id="573"/>
    <lineage>
        <taxon>Bacteria</taxon>
        <taxon>Pseudomonadati</taxon>
        <taxon>Pseudomonadota</taxon>
        <taxon>Gammaproteobacteria</taxon>
        <taxon>Enterobacterales</taxon>
        <taxon>Enterobacteriaceae</taxon>
        <taxon>Klebsiella/Raoultella group</taxon>
        <taxon>Klebsiella</taxon>
        <taxon>Klebsiella pneumoniae complex</taxon>
    </lineage>
</organism>
<keyword evidence="4" id="KW-0762">Sugar transport</keyword>
<evidence type="ECO:0000256" key="2">
    <source>
        <dbReference type="ARBA" id="ARBA00022448"/>
    </source>
</evidence>
<dbReference type="GO" id="GO:0009401">
    <property type="term" value="P:phosphoenolpyruvate-dependent sugar phosphotransferase system"/>
    <property type="evidence" value="ECO:0007669"/>
    <property type="project" value="UniProtKB-KW"/>
</dbReference>
<evidence type="ECO:0000313" key="11">
    <source>
        <dbReference type="EMBL" id="SPX52875.1"/>
    </source>
</evidence>
<evidence type="ECO:0000256" key="9">
    <source>
        <dbReference type="SAM" id="Phobius"/>
    </source>
</evidence>
<dbReference type="PANTHER" id="PTHR30009">
    <property type="entry name" value="CYTOCHROME C-TYPE SYNTHESIS PROTEIN AND PTS TRANSMEMBRANE COMPONENT"/>
    <property type="match status" value="1"/>
</dbReference>
<dbReference type="InterPro" id="IPR013013">
    <property type="entry name" value="PTS_EIIC_1"/>
</dbReference>
<feature type="transmembrane region" description="Helical" evidence="9">
    <location>
        <begin position="23"/>
        <end position="40"/>
    </location>
</feature>
<keyword evidence="2" id="KW-0813">Transport</keyword>
<evidence type="ECO:0000256" key="3">
    <source>
        <dbReference type="ARBA" id="ARBA00022475"/>
    </source>
</evidence>
<keyword evidence="7 9" id="KW-1133">Transmembrane helix</keyword>
<evidence type="ECO:0000259" key="10">
    <source>
        <dbReference type="PROSITE" id="PS51103"/>
    </source>
</evidence>
<evidence type="ECO:0000256" key="8">
    <source>
        <dbReference type="ARBA" id="ARBA00023136"/>
    </source>
</evidence>
<dbReference type="InterPro" id="IPR003352">
    <property type="entry name" value="PTS_EIIC"/>
</dbReference>
<comment type="subcellular location">
    <subcellularLocation>
        <location evidence="1">Cell membrane</location>
        <topology evidence="1">Multi-pass membrane protein</topology>
    </subcellularLocation>
</comment>
<dbReference type="GO" id="GO:1904659">
    <property type="term" value="P:D-glucose transmembrane transport"/>
    <property type="evidence" value="ECO:0007669"/>
    <property type="project" value="TreeGrafter"/>
</dbReference>
<dbReference type="PROSITE" id="PS51103">
    <property type="entry name" value="PTS_EIIC_TYPE_1"/>
    <property type="match status" value="1"/>
</dbReference>
<keyword evidence="6 9" id="KW-0812">Transmembrane</keyword>
<evidence type="ECO:0000256" key="7">
    <source>
        <dbReference type="ARBA" id="ARBA00022989"/>
    </source>
</evidence>
<dbReference type="Pfam" id="PF02378">
    <property type="entry name" value="PTS_EIIC"/>
    <property type="match status" value="1"/>
</dbReference>
<evidence type="ECO:0000256" key="1">
    <source>
        <dbReference type="ARBA" id="ARBA00004651"/>
    </source>
</evidence>
<protein>
    <submittedName>
        <fullName evidence="11">PTS system protein</fullName>
    </submittedName>
</protein>
<evidence type="ECO:0000256" key="4">
    <source>
        <dbReference type="ARBA" id="ARBA00022597"/>
    </source>
</evidence>
<dbReference type="GO" id="GO:0008982">
    <property type="term" value="F:protein-N(PI)-phosphohistidine-sugar phosphotransferase activity"/>
    <property type="evidence" value="ECO:0007669"/>
    <property type="project" value="InterPro"/>
</dbReference>
<feature type="transmembrane region" description="Helical" evidence="9">
    <location>
        <begin position="97"/>
        <end position="119"/>
    </location>
</feature>
<evidence type="ECO:0000313" key="12">
    <source>
        <dbReference type="Proteomes" id="UP000251123"/>
    </source>
</evidence>
<accession>A0A2X1Q8T2</accession>
<proteinExistence type="predicted"/>
<gene>
    <name evidence="11" type="primary">ptsG_4</name>
    <name evidence="11" type="ORF">NCTC9601_00605</name>
</gene>
<dbReference type="InterPro" id="IPR050429">
    <property type="entry name" value="PTS_Glucose_EIICBA"/>
</dbReference>
<reference evidence="11 12" key="1">
    <citation type="submission" date="2018-06" db="EMBL/GenBank/DDBJ databases">
        <authorList>
            <consortium name="Pathogen Informatics"/>
            <person name="Doyle S."/>
        </authorList>
    </citation>
    <scope>NUCLEOTIDE SEQUENCE [LARGE SCALE GENOMIC DNA]</scope>
    <source>
        <strain evidence="11 12">NCTC9601</strain>
    </source>
</reference>
<evidence type="ECO:0000256" key="6">
    <source>
        <dbReference type="ARBA" id="ARBA00022692"/>
    </source>
</evidence>
<keyword evidence="5" id="KW-0598">Phosphotransferase system</keyword>
<dbReference type="GO" id="GO:0005886">
    <property type="term" value="C:plasma membrane"/>
    <property type="evidence" value="ECO:0007669"/>
    <property type="project" value="UniProtKB-SubCell"/>
</dbReference>
<dbReference type="AlphaFoldDB" id="A0A2X1Q8T2"/>
<name>A0A2X1Q8T2_KLEPN</name>
<dbReference type="Proteomes" id="UP000251123">
    <property type="component" value="Unassembled WGS sequence"/>
</dbReference>
<feature type="domain" description="PTS EIIC type-1" evidence="10">
    <location>
        <begin position="1"/>
        <end position="131"/>
    </location>
</feature>
<dbReference type="PANTHER" id="PTHR30009:SF20">
    <property type="entry name" value="PTS SYSTEM GLUCOSE-SPECIFIC EIICB COMPONENT-RELATED"/>
    <property type="match status" value="1"/>
</dbReference>